<feature type="compositionally biased region" description="Low complexity" evidence="9">
    <location>
        <begin position="1213"/>
        <end position="1222"/>
    </location>
</feature>
<protein>
    <recommendedName>
        <fullName evidence="8">Exportin-4</fullName>
    </recommendedName>
</protein>
<name>A0AA36BYM4_OCTVU</name>
<proteinExistence type="inferred from homology"/>
<dbReference type="Gene3D" id="1.25.10.10">
    <property type="entry name" value="Leucine-rich Repeat Variant"/>
    <property type="match status" value="2"/>
</dbReference>
<evidence type="ECO:0000256" key="8">
    <source>
        <dbReference type="ARBA" id="ARBA00040444"/>
    </source>
</evidence>
<dbReference type="GO" id="GO:0006611">
    <property type="term" value="P:protein export from nucleus"/>
    <property type="evidence" value="ECO:0007669"/>
    <property type="project" value="TreeGrafter"/>
</dbReference>
<keyword evidence="4" id="KW-0813">Transport</keyword>
<feature type="region of interest" description="Disordered" evidence="9">
    <location>
        <begin position="1172"/>
        <end position="1342"/>
    </location>
</feature>
<keyword evidence="7" id="KW-0539">Nucleus</keyword>
<dbReference type="GO" id="GO:0005049">
    <property type="term" value="F:nuclear export signal receptor activity"/>
    <property type="evidence" value="ECO:0007669"/>
    <property type="project" value="InterPro"/>
</dbReference>
<dbReference type="GO" id="GO:0005643">
    <property type="term" value="C:nuclear pore"/>
    <property type="evidence" value="ECO:0007669"/>
    <property type="project" value="TreeGrafter"/>
</dbReference>
<evidence type="ECO:0000256" key="1">
    <source>
        <dbReference type="ARBA" id="ARBA00004123"/>
    </source>
</evidence>
<keyword evidence="6" id="KW-0653">Protein transport</keyword>
<evidence type="ECO:0000313" key="11">
    <source>
        <dbReference type="Proteomes" id="UP001162480"/>
    </source>
</evidence>
<dbReference type="GO" id="GO:0005737">
    <property type="term" value="C:cytoplasm"/>
    <property type="evidence" value="ECO:0007669"/>
    <property type="project" value="UniProtKB-SubCell"/>
</dbReference>
<evidence type="ECO:0000256" key="4">
    <source>
        <dbReference type="ARBA" id="ARBA00022448"/>
    </source>
</evidence>
<organism evidence="10 11">
    <name type="scientific">Octopus vulgaris</name>
    <name type="common">Common octopus</name>
    <dbReference type="NCBI Taxonomy" id="6645"/>
    <lineage>
        <taxon>Eukaryota</taxon>
        <taxon>Metazoa</taxon>
        <taxon>Spiralia</taxon>
        <taxon>Lophotrochozoa</taxon>
        <taxon>Mollusca</taxon>
        <taxon>Cephalopoda</taxon>
        <taxon>Coleoidea</taxon>
        <taxon>Octopodiformes</taxon>
        <taxon>Octopoda</taxon>
        <taxon>Incirrata</taxon>
        <taxon>Octopodidae</taxon>
        <taxon>Octopus</taxon>
    </lineage>
</organism>
<gene>
    <name evidence="10" type="ORF">OCTVUL_1B027117</name>
</gene>
<accession>A0AA36BYM4</accession>
<sequence>MAEQAMMELENATQIVLAPPDVVTPVQRQAAEKVVLDFRKSKMPYSTCKHILENCQCDYVLFQAATTIKEGVVREWLLLSSEQIESLRSFLLRFITQHVSLQSYVREQILQTVAVILKRGTIDEKGASRESLFDDVTRLVSSGNVTMQLVACSLLIALLNEYASASRASSVGFTWEFHFKCKRRFEEEDLKRVFLFAIQVLNELEKQPSPLSREATAVMNRLLSIAEQVLSWEFTPKAFFRRYVGCFESTQNVILRPNDTWRDTLLDGDLMQLLFRVHKKVRHNSEMAHRSMQCLTQLASLSGPIFPNDAARTQFLASYIENFLHMFGSIDLQFYEYLGVAQTIKNLVLMFPLACFTSLSEQLLNAFISQMTKLTCSLCKKAVHEDLINKDETIHMEAYERMLEAWMQIISNARNFPLGFLRSQAVEVFNSYLQCHLSPPDGIRNQILGNDVIEDDEIEELDEDDREKFNDQLSSIGSLGRLVADHTVPLMAKLIEDRVNQFNNQLQLLQQMRAAQNMNSSNISINEELFKVLHEDLHWLILIAGHLLTEECEGDTPLIPADIMEYSISQEPSVNLDITLRVLGSPSERLENIPGSEQGTDNVVRLVSAVFKVCDIHRQAIEARLADCLSPQVGSTVMWFLQRWAVSYLLPDESCYPQISMAIVSAFGRDTTASQWAVDFLLGRINSNLSIWSAEEQLMNDSLRLLVALVENKPRCNLVVKCKHLWDLVKQEASNQPPLILLSPASKRYLLKGLVLAGTASMESAQKDEYWKYVLQSLHDRFYQTVCQADFSKVCHTAGVKASILNLLESMCGVALASRVDIVQQLFNFLHPLLVETVKILDLYHNYEDVVPLVLELFSEVVQRQLCYLPESDSRKIYELALSLIQTYSKHNITRKIAGINDEEEEKYYDIVLLMEMLTHLLSKDFIDFSGPEPETSSPPPTQISAAEVVLFGLNIIIPLMNSELLKFPNLCSQYFKLITFLAECHPEKFCLLPAELFKAFMDSVQMGLNAYGPDITKLCLEIIAALASHVCNNDLNGSPLYLAMELFLKVVFRLLLLESFDMDLLETASTTLFSLICCHQEKYRMLVSELLYSQELPAYKERLLAAFNQLTPATLKLTINRQNKIAFLQNFEQFLINDKRLFKMKVRIEDSGKREEENCLRDDWEQRQEENKCCDRSKEKERDRYGQQTQDQRTRIGRSAEDRNSHHEQQRSNESSSSEQQVPFEDGLCEQQTQVTSDDCGVQRTQDKSSCYEKKAPRKKVWSTNKSELDLSSSEGNSETSTNNMALRTSDVSKSSSESNISMMSTKETCSTKQKYSSLRSSRSQQHHWKRLSSSGPTTSELIRRFESKDRSEDNVVRHRHRKNHVSVTKLVDTFENLAGNKSRHYVHVPLYPY</sequence>
<dbReference type="SUPFAM" id="SSF48371">
    <property type="entry name" value="ARM repeat"/>
    <property type="match status" value="2"/>
</dbReference>
<feature type="compositionally biased region" description="Low complexity" evidence="9">
    <location>
        <begin position="1273"/>
        <end position="1306"/>
    </location>
</feature>
<feature type="compositionally biased region" description="Polar residues" evidence="9">
    <location>
        <begin position="1333"/>
        <end position="1342"/>
    </location>
</feature>
<dbReference type="EMBL" id="OX597840">
    <property type="protein sequence ID" value="CAI9742262.1"/>
    <property type="molecule type" value="Genomic_DNA"/>
</dbReference>
<dbReference type="Proteomes" id="UP001162480">
    <property type="component" value="Chromosome 27"/>
</dbReference>
<feature type="compositionally biased region" description="Basic and acidic residues" evidence="9">
    <location>
        <begin position="1246"/>
        <end position="1256"/>
    </location>
</feature>
<dbReference type="FunFam" id="1.25.10.10:FF:000130">
    <property type="entry name" value="Exportin 4"/>
    <property type="match status" value="1"/>
</dbReference>
<evidence type="ECO:0000313" key="10">
    <source>
        <dbReference type="EMBL" id="CAI9742262.1"/>
    </source>
</evidence>
<dbReference type="InterPro" id="IPR044189">
    <property type="entry name" value="XPO4/7-like"/>
</dbReference>
<keyword evidence="5" id="KW-0963">Cytoplasm</keyword>
<dbReference type="InterPro" id="IPR016024">
    <property type="entry name" value="ARM-type_fold"/>
</dbReference>
<evidence type="ECO:0000256" key="5">
    <source>
        <dbReference type="ARBA" id="ARBA00022490"/>
    </source>
</evidence>
<dbReference type="PANTHER" id="PTHR12596:SF1">
    <property type="entry name" value="EXPORTIN-4"/>
    <property type="match status" value="1"/>
</dbReference>
<feature type="compositionally biased region" description="Basic and acidic residues" evidence="9">
    <location>
        <begin position="1172"/>
        <end position="1186"/>
    </location>
</feature>
<comment type="similarity">
    <text evidence="3">Belongs to the exportin family.</text>
</comment>
<evidence type="ECO:0000256" key="6">
    <source>
        <dbReference type="ARBA" id="ARBA00022927"/>
    </source>
</evidence>
<evidence type="ECO:0000256" key="9">
    <source>
        <dbReference type="SAM" id="MobiDB-lite"/>
    </source>
</evidence>
<comment type="subcellular location">
    <subcellularLocation>
        <location evidence="2">Cytoplasm</location>
    </subcellularLocation>
    <subcellularLocation>
        <location evidence="1">Nucleus</location>
    </subcellularLocation>
</comment>
<keyword evidence="11" id="KW-1185">Reference proteome</keyword>
<feature type="compositionally biased region" description="Polar residues" evidence="9">
    <location>
        <begin position="1307"/>
        <end position="1317"/>
    </location>
</feature>
<evidence type="ECO:0000256" key="3">
    <source>
        <dbReference type="ARBA" id="ARBA00009466"/>
    </source>
</evidence>
<dbReference type="InterPro" id="IPR011989">
    <property type="entry name" value="ARM-like"/>
</dbReference>
<dbReference type="PANTHER" id="PTHR12596">
    <property type="entry name" value="EXPORTIN 4,7-RELATED"/>
    <property type="match status" value="1"/>
</dbReference>
<feature type="compositionally biased region" description="Basic and acidic residues" evidence="9">
    <location>
        <begin position="1193"/>
        <end position="1212"/>
    </location>
</feature>
<evidence type="ECO:0000256" key="7">
    <source>
        <dbReference type="ARBA" id="ARBA00023242"/>
    </source>
</evidence>
<reference evidence="10" key="1">
    <citation type="submission" date="2023-08" db="EMBL/GenBank/DDBJ databases">
        <authorList>
            <person name="Alioto T."/>
            <person name="Alioto T."/>
            <person name="Gomez Garrido J."/>
        </authorList>
    </citation>
    <scope>NUCLEOTIDE SEQUENCE</scope>
</reference>
<evidence type="ECO:0000256" key="2">
    <source>
        <dbReference type="ARBA" id="ARBA00004496"/>
    </source>
</evidence>